<comment type="cofactor">
    <cofactor evidence="1">
        <name>Mg(2+)</name>
        <dbReference type="ChEBI" id="CHEBI:18420"/>
    </cofactor>
</comment>
<dbReference type="SUPFAM" id="SSF53448">
    <property type="entry name" value="Nucleotide-diphospho-sugar transferases"/>
    <property type="match status" value="1"/>
</dbReference>
<feature type="transmembrane region" description="Helical" evidence="6">
    <location>
        <begin position="231"/>
        <end position="253"/>
    </location>
</feature>
<evidence type="ECO:0000256" key="5">
    <source>
        <dbReference type="ARBA" id="ARBA00022842"/>
    </source>
</evidence>
<dbReference type="Pfam" id="PF00535">
    <property type="entry name" value="Glycos_transf_2"/>
    <property type="match status" value="1"/>
</dbReference>
<dbReference type="InterPro" id="IPR029044">
    <property type="entry name" value="Nucleotide-diphossugar_trans"/>
</dbReference>
<dbReference type="CDD" id="cd04179">
    <property type="entry name" value="DPM_DPG-synthase_like"/>
    <property type="match status" value="1"/>
</dbReference>
<evidence type="ECO:0000259" key="7">
    <source>
        <dbReference type="Pfam" id="PF00535"/>
    </source>
</evidence>
<keyword evidence="3" id="KW-0328">Glycosyltransferase</keyword>
<protein>
    <recommendedName>
        <fullName evidence="7">Glycosyltransferase 2-like domain-containing protein</fullName>
    </recommendedName>
</protein>
<proteinExistence type="inferred from homology"/>
<keyword evidence="4" id="KW-0808">Transferase</keyword>
<dbReference type="Proteomes" id="UP000176544">
    <property type="component" value="Unassembled WGS sequence"/>
</dbReference>
<evidence type="ECO:0000256" key="4">
    <source>
        <dbReference type="ARBA" id="ARBA00022679"/>
    </source>
</evidence>
<comment type="similarity">
    <text evidence="2">Belongs to the glycosyltransferase 2 family.</text>
</comment>
<evidence type="ECO:0000256" key="3">
    <source>
        <dbReference type="ARBA" id="ARBA00022676"/>
    </source>
</evidence>
<evidence type="ECO:0000313" key="8">
    <source>
        <dbReference type="EMBL" id="OGY60674.1"/>
    </source>
</evidence>
<evidence type="ECO:0000256" key="1">
    <source>
        <dbReference type="ARBA" id="ARBA00001946"/>
    </source>
</evidence>
<feature type="domain" description="Glycosyltransferase 2-like" evidence="7">
    <location>
        <begin position="12"/>
        <end position="95"/>
    </location>
</feature>
<dbReference type="InterPro" id="IPR001173">
    <property type="entry name" value="Glyco_trans_2-like"/>
</dbReference>
<comment type="caution">
    <text evidence="8">The sequence shown here is derived from an EMBL/GenBank/DDBJ whole genome shotgun (WGS) entry which is preliminary data.</text>
</comment>
<feature type="transmembrane region" description="Helical" evidence="6">
    <location>
        <begin position="287"/>
        <end position="311"/>
    </location>
</feature>
<evidence type="ECO:0000256" key="2">
    <source>
        <dbReference type="ARBA" id="ARBA00006739"/>
    </source>
</evidence>
<reference evidence="8 9" key="1">
    <citation type="journal article" date="2016" name="Nat. Commun.">
        <title>Thousands of microbial genomes shed light on interconnected biogeochemical processes in an aquifer system.</title>
        <authorList>
            <person name="Anantharaman K."/>
            <person name="Brown C.T."/>
            <person name="Hug L.A."/>
            <person name="Sharon I."/>
            <person name="Castelle C.J."/>
            <person name="Probst A.J."/>
            <person name="Thomas B.C."/>
            <person name="Singh A."/>
            <person name="Wilkins M.J."/>
            <person name="Karaoz U."/>
            <person name="Brodie E.L."/>
            <person name="Williams K.H."/>
            <person name="Hubbard S.S."/>
            <person name="Banfield J.F."/>
        </authorList>
    </citation>
    <scope>NUCLEOTIDE SEQUENCE [LARGE SCALE GENOMIC DNA]</scope>
</reference>
<name>A0A1G1Z832_9BACT</name>
<dbReference type="InterPro" id="IPR050256">
    <property type="entry name" value="Glycosyltransferase_2"/>
</dbReference>
<accession>A0A1G1Z832</accession>
<organism evidence="8 9">
    <name type="scientific">Candidatus Colwellbacteria bacterium RIFCSPLOWO2_02_FULL_45_11</name>
    <dbReference type="NCBI Taxonomy" id="1797692"/>
    <lineage>
        <taxon>Bacteria</taxon>
        <taxon>Candidatus Colwelliibacteriota</taxon>
    </lineage>
</organism>
<keyword evidence="6" id="KW-0812">Transmembrane</keyword>
<keyword evidence="5" id="KW-0460">Magnesium</keyword>
<dbReference type="PANTHER" id="PTHR48090:SF10">
    <property type="entry name" value="GLUCOSYL-3-PHOSPHOGLYCERATE SYNTHASE"/>
    <property type="match status" value="1"/>
</dbReference>
<sequence>MDYKKDRERVTAIVPAYNEADRIGGVLSVLTGYGFGEIIVVVDDGSTDDIAEVVSKYDVRYLNIGANGGKGRAMDAAVKEAKNDLIFFCDADVKNLTHDIIDEIVLPVINEKVEMFIGMRSRAIYALTWILVFISLLGGERALTKKLWLELPSWYKYKFRIEEGLNFYAKYYGKGLAYKVFPGLTQVIKEKKYGFWKGTKRRFSMVWDVVYAAMKAEMTEVPYDVGRKRALYARLVGGILSTAFGALVVYAAYVGPLRFILNAFGAELIEDPNAFFVHFLVRNTARISVGTLTLVGVLIVVLNFFTTLVRIEKLRELSHIRAVARRKVKA</sequence>
<dbReference type="EMBL" id="MHJA01000026">
    <property type="protein sequence ID" value="OGY60674.1"/>
    <property type="molecule type" value="Genomic_DNA"/>
</dbReference>
<evidence type="ECO:0000256" key="6">
    <source>
        <dbReference type="SAM" id="Phobius"/>
    </source>
</evidence>
<dbReference type="GO" id="GO:0016757">
    <property type="term" value="F:glycosyltransferase activity"/>
    <property type="evidence" value="ECO:0007669"/>
    <property type="project" value="UniProtKB-KW"/>
</dbReference>
<gene>
    <name evidence="8" type="ORF">A3I33_01890</name>
</gene>
<dbReference type="AlphaFoldDB" id="A0A1G1Z832"/>
<dbReference type="Gene3D" id="3.90.550.10">
    <property type="entry name" value="Spore Coat Polysaccharide Biosynthesis Protein SpsA, Chain A"/>
    <property type="match status" value="1"/>
</dbReference>
<dbReference type="PANTHER" id="PTHR48090">
    <property type="entry name" value="UNDECAPRENYL-PHOSPHATE 4-DEOXY-4-FORMAMIDO-L-ARABINOSE TRANSFERASE-RELATED"/>
    <property type="match status" value="1"/>
</dbReference>
<keyword evidence="6" id="KW-0472">Membrane</keyword>
<dbReference type="STRING" id="1797692.A3I33_01890"/>
<evidence type="ECO:0000313" key="9">
    <source>
        <dbReference type="Proteomes" id="UP000176544"/>
    </source>
</evidence>
<keyword evidence="6" id="KW-1133">Transmembrane helix</keyword>